<feature type="compositionally biased region" description="Low complexity" evidence="1">
    <location>
        <begin position="155"/>
        <end position="165"/>
    </location>
</feature>
<dbReference type="GO" id="GO:0016567">
    <property type="term" value="P:protein ubiquitination"/>
    <property type="evidence" value="ECO:0007669"/>
    <property type="project" value="TreeGrafter"/>
</dbReference>
<dbReference type="EMBL" id="CM018051">
    <property type="protein sequence ID" value="KAA8516510.1"/>
    <property type="molecule type" value="Genomic_DNA"/>
</dbReference>
<evidence type="ECO:0000256" key="1">
    <source>
        <dbReference type="SAM" id="MobiDB-lite"/>
    </source>
</evidence>
<dbReference type="OrthoDB" id="1923159at2759"/>
<accession>A0A5J4ZDG3</accession>
<feature type="region of interest" description="Disordered" evidence="1">
    <location>
        <begin position="84"/>
        <end position="103"/>
    </location>
</feature>
<gene>
    <name evidence="2" type="ORF">F0562_016984</name>
</gene>
<dbReference type="InterPro" id="IPR039780">
    <property type="entry name" value="Mot2"/>
</dbReference>
<protein>
    <submittedName>
        <fullName evidence="2">Uncharacterized protein</fullName>
    </submittedName>
</protein>
<feature type="region of interest" description="Disordered" evidence="1">
    <location>
        <begin position="155"/>
        <end position="174"/>
    </location>
</feature>
<dbReference type="PANTHER" id="PTHR12603">
    <property type="entry name" value="CCR4-NOT TRANSCRIPTION COMPLEX RELATED"/>
    <property type="match status" value="1"/>
</dbReference>
<reference evidence="2 3" key="1">
    <citation type="submission" date="2019-09" db="EMBL/GenBank/DDBJ databases">
        <title>A chromosome-level genome assembly of the Chinese tupelo Nyssa sinensis.</title>
        <authorList>
            <person name="Yang X."/>
            <person name="Kang M."/>
            <person name="Yang Y."/>
            <person name="Xiong H."/>
            <person name="Wang M."/>
            <person name="Zhang Z."/>
            <person name="Wang Z."/>
            <person name="Wu H."/>
            <person name="Ma T."/>
            <person name="Liu J."/>
            <person name="Xi Z."/>
        </authorList>
    </citation>
    <scope>NUCLEOTIDE SEQUENCE [LARGE SCALE GENOMIC DNA]</scope>
    <source>
        <strain evidence="2">J267</strain>
        <tissue evidence="2">Leaf</tissue>
    </source>
</reference>
<evidence type="ECO:0000313" key="2">
    <source>
        <dbReference type="EMBL" id="KAA8516510.1"/>
    </source>
</evidence>
<evidence type="ECO:0000313" key="3">
    <source>
        <dbReference type="Proteomes" id="UP000325577"/>
    </source>
</evidence>
<organism evidence="2 3">
    <name type="scientific">Nyssa sinensis</name>
    <dbReference type="NCBI Taxonomy" id="561372"/>
    <lineage>
        <taxon>Eukaryota</taxon>
        <taxon>Viridiplantae</taxon>
        <taxon>Streptophyta</taxon>
        <taxon>Embryophyta</taxon>
        <taxon>Tracheophyta</taxon>
        <taxon>Spermatophyta</taxon>
        <taxon>Magnoliopsida</taxon>
        <taxon>eudicotyledons</taxon>
        <taxon>Gunneridae</taxon>
        <taxon>Pentapetalae</taxon>
        <taxon>asterids</taxon>
        <taxon>Cornales</taxon>
        <taxon>Nyssaceae</taxon>
        <taxon>Nyssa</taxon>
    </lineage>
</organism>
<dbReference type="GO" id="GO:0004842">
    <property type="term" value="F:ubiquitin-protein transferase activity"/>
    <property type="evidence" value="ECO:0007669"/>
    <property type="project" value="InterPro"/>
</dbReference>
<dbReference type="PANTHER" id="PTHR12603:SF41">
    <property type="entry name" value="NUCLEIC ACID BINDING NABP DOMAIN-CONTAINING PROTEIN"/>
    <property type="match status" value="1"/>
</dbReference>
<name>A0A5J4ZDG3_9ASTE</name>
<dbReference type="GO" id="GO:0030014">
    <property type="term" value="C:CCR4-NOT complex"/>
    <property type="evidence" value="ECO:0007669"/>
    <property type="project" value="InterPro"/>
</dbReference>
<dbReference type="Proteomes" id="UP000325577">
    <property type="component" value="Linkage Group LG8"/>
</dbReference>
<dbReference type="AlphaFoldDB" id="A0A5J4ZDG3"/>
<keyword evidence="3" id="KW-1185">Reference proteome</keyword>
<proteinExistence type="predicted"/>
<sequence>MDVTITKPMGQLNWIGQSNVLTCSQTSGKRTYLGTFHNDVTSVNNHVASDMGESDIISNILTLELDAWDDPLTSSQSLTKLLSETDRQHGSHKIPSLGKVQNSNQSRFSFARQEDLPNQMPDLEHSFSKIRHTPSKYSLPQDFLEDKGQNILPSSSYAESSNISSRRPLTSSNKLPGCITVSRARISTPPGFVVPSRDPPPGFSSHERVGLAVDNSSANHLLQTHSLSGKSDATTIHWKLWQPCGY</sequence>